<keyword evidence="6 7" id="KW-0472">Membrane</keyword>
<evidence type="ECO:0000259" key="9">
    <source>
        <dbReference type="PROSITE" id="PS50929"/>
    </source>
</evidence>
<dbReference type="GO" id="GO:0005524">
    <property type="term" value="F:ATP binding"/>
    <property type="evidence" value="ECO:0007669"/>
    <property type="project" value="UniProtKB-KW"/>
</dbReference>
<evidence type="ECO:0000256" key="7">
    <source>
        <dbReference type="SAM" id="Phobius"/>
    </source>
</evidence>
<dbReference type="SUPFAM" id="SSF52540">
    <property type="entry name" value="P-loop containing nucleoside triphosphate hydrolases"/>
    <property type="match status" value="1"/>
</dbReference>
<feature type="domain" description="ABC transporter" evidence="8">
    <location>
        <begin position="351"/>
        <end position="561"/>
    </location>
</feature>
<dbReference type="PROSITE" id="PS50893">
    <property type="entry name" value="ABC_TRANSPORTER_2"/>
    <property type="match status" value="1"/>
</dbReference>
<name>A0A7K1KNZ1_9BACT</name>
<feature type="transmembrane region" description="Helical" evidence="7">
    <location>
        <begin position="279"/>
        <end position="298"/>
    </location>
</feature>
<evidence type="ECO:0000256" key="5">
    <source>
        <dbReference type="ARBA" id="ARBA00022989"/>
    </source>
</evidence>
<dbReference type="InterPro" id="IPR011527">
    <property type="entry name" value="ABC1_TM_dom"/>
</dbReference>
<dbReference type="PANTHER" id="PTHR24221">
    <property type="entry name" value="ATP-BINDING CASSETTE SUB-FAMILY B"/>
    <property type="match status" value="1"/>
</dbReference>
<dbReference type="SUPFAM" id="SSF90123">
    <property type="entry name" value="ABC transporter transmembrane region"/>
    <property type="match status" value="1"/>
</dbReference>
<dbReference type="PANTHER" id="PTHR24221:SF654">
    <property type="entry name" value="ATP-BINDING CASSETTE SUB-FAMILY B MEMBER 6"/>
    <property type="match status" value="1"/>
</dbReference>
<evidence type="ECO:0000259" key="8">
    <source>
        <dbReference type="PROSITE" id="PS50893"/>
    </source>
</evidence>
<dbReference type="PROSITE" id="PS50929">
    <property type="entry name" value="ABC_TM1F"/>
    <property type="match status" value="1"/>
</dbReference>
<keyword evidence="3" id="KW-0547">Nucleotide-binding</keyword>
<evidence type="ECO:0000313" key="10">
    <source>
        <dbReference type="EMBL" id="MUM77816.1"/>
    </source>
</evidence>
<keyword evidence="2 7" id="KW-0812">Transmembrane</keyword>
<keyword evidence="11" id="KW-1185">Reference proteome</keyword>
<feature type="transmembrane region" description="Helical" evidence="7">
    <location>
        <begin position="75"/>
        <end position="96"/>
    </location>
</feature>
<proteinExistence type="predicted"/>
<feature type="transmembrane region" description="Helical" evidence="7">
    <location>
        <begin position="21"/>
        <end position="50"/>
    </location>
</feature>
<dbReference type="InterPro" id="IPR027417">
    <property type="entry name" value="P-loop_NTPase"/>
</dbReference>
<feature type="transmembrane region" description="Helical" evidence="7">
    <location>
        <begin position="152"/>
        <end position="172"/>
    </location>
</feature>
<dbReference type="Pfam" id="PF00664">
    <property type="entry name" value="ABC_membrane"/>
    <property type="match status" value="1"/>
</dbReference>
<dbReference type="GO" id="GO:0005886">
    <property type="term" value="C:plasma membrane"/>
    <property type="evidence" value="ECO:0007669"/>
    <property type="project" value="UniProtKB-SubCell"/>
</dbReference>
<dbReference type="SMART" id="SM00382">
    <property type="entry name" value="AAA"/>
    <property type="match status" value="1"/>
</dbReference>
<dbReference type="InterPro" id="IPR036640">
    <property type="entry name" value="ABC1_TM_sf"/>
</dbReference>
<evidence type="ECO:0000256" key="2">
    <source>
        <dbReference type="ARBA" id="ARBA00022692"/>
    </source>
</evidence>
<evidence type="ECO:0000313" key="11">
    <source>
        <dbReference type="Proteomes" id="UP000461162"/>
    </source>
</evidence>
<evidence type="ECO:0000256" key="3">
    <source>
        <dbReference type="ARBA" id="ARBA00022741"/>
    </source>
</evidence>
<organism evidence="10 11">
    <name type="scientific">Pseudodesulfovibrio alkaliphilus</name>
    <dbReference type="NCBI Taxonomy" id="2661613"/>
    <lineage>
        <taxon>Bacteria</taxon>
        <taxon>Pseudomonadati</taxon>
        <taxon>Thermodesulfobacteriota</taxon>
        <taxon>Desulfovibrionia</taxon>
        <taxon>Desulfovibrionales</taxon>
        <taxon>Desulfovibrionaceae</taxon>
    </lineage>
</organism>
<dbReference type="EMBL" id="WODC01000005">
    <property type="protein sequence ID" value="MUM77816.1"/>
    <property type="molecule type" value="Genomic_DNA"/>
</dbReference>
<feature type="domain" description="ABC transmembrane type-1" evidence="9">
    <location>
        <begin position="27"/>
        <end position="317"/>
    </location>
</feature>
<dbReference type="GO" id="GO:0016887">
    <property type="term" value="F:ATP hydrolysis activity"/>
    <property type="evidence" value="ECO:0007669"/>
    <property type="project" value="InterPro"/>
</dbReference>
<accession>A0A7K1KNZ1</accession>
<keyword evidence="4 10" id="KW-0067">ATP-binding</keyword>
<gene>
    <name evidence="10" type="ORF">GKC30_09235</name>
</gene>
<evidence type="ECO:0000256" key="6">
    <source>
        <dbReference type="ARBA" id="ARBA00023136"/>
    </source>
</evidence>
<dbReference type="InterPro" id="IPR003439">
    <property type="entry name" value="ABC_transporter-like_ATP-bd"/>
</dbReference>
<dbReference type="Gene3D" id="1.20.1560.10">
    <property type="entry name" value="ABC transporter type 1, transmembrane domain"/>
    <property type="match status" value="1"/>
</dbReference>
<dbReference type="AlphaFoldDB" id="A0A7K1KNZ1"/>
<reference evidence="10 11" key="1">
    <citation type="submission" date="2019-11" db="EMBL/GenBank/DDBJ databases">
        <title>Pseudodesulfovibrio alkaliphilus, sp. nov., an alkaliphilic sulfate-reducing bacteria from mud volcano of Taman peninsula, Russia.</title>
        <authorList>
            <person name="Frolova A."/>
            <person name="Merkel A.Y."/>
            <person name="Slobodkin A.I."/>
        </authorList>
    </citation>
    <scope>NUCLEOTIDE SEQUENCE [LARGE SCALE GENOMIC DNA]</scope>
    <source>
        <strain evidence="10 11">F-1</strain>
    </source>
</reference>
<dbReference type="InterPro" id="IPR039421">
    <property type="entry name" value="Type_1_exporter"/>
</dbReference>
<protein>
    <submittedName>
        <fullName evidence="10">ATP-binding cassette domain-containing protein</fullName>
    </submittedName>
</protein>
<keyword evidence="5 7" id="KW-1133">Transmembrane helix</keyword>
<dbReference type="GO" id="GO:0140359">
    <property type="term" value="F:ABC-type transporter activity"/>
    <property type="evidence" value="ECO:0007669"/>
    <property type="project" value="InterPro"/>
</dbReference>
<evidence type="ECO:0000256" key="4">
    <source>
        <dbReference type="ARBA" id="ARBA00022840"/>
    </source>
</evidence>
<feature type="transmembrane region" description="Helical" evidence="7">
    <location>
        <begin position="178"/>
        <end position="196"/>
    </location>
</feature>
<dbReference type="InterPro" id="IPR003593">
    <property type="entry name" value="AAA+_ATPase"/>
</dbReference>
<comment type="caution">
    <text evidence="10">The sequence shown here is derived from an EMBL/GenBank/DDBJ whole genome shotgun (WGS) entry which is preliminary data.</text>
</comment>
<evidence type="ECO:0000256" key="1">
    <source>
        <dbReference type="ARBA" id="ARBA00004651"/>
    </source>
</evidence>
<dbReference type="Gene3D" id="3.40.50.300">
    <property type="entry name" value="P-loop containing nucleotide triphosphate hydrolases"/>
    <property type="match status" value="1"/>
</dbReference>
<dbReference type="InterPro" id="IPR017871">
    <property type="entry name" value="ABC_transporter-like_CS"/>
</dbReference>
<comment type="subcellular location">
    <subcellularLocation>
        <location evidence="1">Cell membrane</location>
        <topology evidence="1">Multi-pass membrane protein</topology>
    </subcellularLocation>
</comment>
<dbReference type="Pfam" id="PF00005">
    <property type="entry name" value="ABC_tran"/>
    <property type="match status" value="1"/>
</dbReference>
<dbReference type="PROSITE" id="PS00211">
    <property type="entry name" value="ABC_TRANSPORTER_1"/>
    <property type="match status" value="1"/>
</dbReference>
<sequence>MKRLTSLDSCRFYFKEFPRHMWCTVGLLLLAGVVESVGAISVVPLLTSLIGGETTSPLLLKINSTFLSVGVEPSLANILVVVSLAMVGRAGLFLFINRQVGYVEAEIATRLRTRLLDGVLSADWSYFTKQPIGTLTYCLSTECYQAGKALRILAQALSYLVQVLAYLAVAAFLSWKVLVAGLACGSLLLLCFQFLIRMIRRAGLKQASALNKMSAIFTDSLTGVKPLKVMNLEKNLIGHIMTQSERFRRAARKSAVGMGVLASIQEPFTTIMLAGGLYVGHIVLSMETAILLAMAFFFHRILTRVASFQQAFQGFGALEGVLTSLINKLNNILEHKEFFMGEEKAFFDKSIELRNVSLSYGSKQVLRDYSISIRMNSVTALCGPSGSGKTSTVDIMVGLVSPTAGGVYIDGVNMEALDISSWREQIGYVPQEVFLFNDSIRLNISLGRECSDEDIWAALEAAGARSFVELLPSGLDFLVGEHGRSLSGGQKQRLMIARALVARPRLLILDESTTGLDVKTEKEIWASVSAMKNNMAILAVSHQEAVIDVADVVVRIGGREG</sequence>
<dbReference type="Proteomes" id="UP000461162">
    <property type="component" value="Unassembled WGS sequence"/>
</dbReference>